<keyword evidence="3" id="KW-1185">Reference proteome</keyword>
<dbReference type="PANTHER" id="PTHR43283">
    <property type="entry name" value="BETA-LACTAMASE-RELATED"/>
    <property type="match status" value="1"/>
</dbReference>
<gene>
    <name evidence="2" type="ORF">SCLAV_p0085</name>
</gene>
<dbReference type="Proteomes" id="UP000002357">
    <property type="component" value="Plasmid pSCL4"/>
</dbReference>
<dbReference type="eggNOG" id="COG1680">
    <property type="taxonomic scope" value="Bacteria"/>
</dbReference>
<sequence length="175" mass="19336">MRTLAGWRPRICTTTPPAGPSWRTAPTGCGDGRRRSRRPRAGSSRSTTADYLVFATALLTGGARGGERILSRPSVTLMTSDHLAPEQKAVSRFLWPPGYFADFGRGFCMAVRTRRTNLGPSAGSYGWYGEYGTAWSNDPAEEMTTMLVLQRTEGSSLPVFRDFWTAAYQAIDDWQ</sequence>
<dbReference type="EMBL" id="CM000914">
    <property type="protein sequence ID" value="EFG03576.2"/>
    <property type="molecule type" value="Genomic_DNA"/>
</dbReference>
<dbReference type="OrthoDB" id="4281716at2"/>
<dbReference type="AlphaFoldDB" id="B5GW25"/>
<dbReference type="Gene3D" id="3.40.710.10">
    <property type="entry name" value="DD-peptidase/beta-lactamase superfamily"/>
    <property type="match status" value="1"/>
</dbReference>
<dbReference type="InterPro" id="IPR050789">
    <property type="entry name" value="Diverse_Enzym_Activities"/>
</dbReference>
<dbReference type="InterPro" id="IPR012338">
    <property type="entry name" value="Beta-lactam/transpept-like"/>
</dbReference>
<evidence type="ECO:0000256" key="1">
    <source>
        <dbReference type="SAM" id="MobiDB-lite"/>
    </source>
</evidence>
<evidence type="ECO:0000313" key="3">
    <source>
        <dbReference type="Proteomes" id="UP000002357"/>
    </source>
</evidence>
<accession>B5GW25</accession>
<geneLocation type="plasmid" evidence="2 3">
    <name>pSCL4</name>
</geneLocation>
<reference evidence="2 3" key="1">
    <citation type="journal article" date="2010" name="Genome Biol. Evol.">
        <title>The sequence of a 1.8-mb bacterial linear plasmid reveals a rich evolutionary reservoir of secondary metabolic pathways.</title>
        <authorList>
            <person name="Medema M.H."/>
            <person name="Trefzer A."/>
            <person name="Kovalchuk A."/>
            <person name="van den Berg M."/>
            <person name="Mueller U."/>
            <person name="Heijne W."/>
            <person name="Wu L."/>
            <person name="Alam M.T."/>
            <person name="Ronning C.M."/>
            <person name="Nierman W.C."/>
            <person name="Bovenberg R.A.L."/>
            <person name="Breitling R."/>
            <person name="Takano E."/>
        </authorList>
    </citation>
    <scope>NUCLEOTIDE SEQUENCE [LARGE SCALE GENOMIC DNA]</scope>
    <source>
        <strain evidence="3">ATCC 27064 / DSM 738 / JCM 4710 / NBRC 13307 / NCIMB 12785 / NRRL 3585 / VKM Ac-602</strain>
        <plasmid evidence="2">pSCL4</plasmid>
    </source>
</reference>
<keyword evidence="2" id="KW-0614">Plasmid</keyword>
<feature type="region of interest" description="Disordered" evidence="1">
    <location>
        <begin position="1"/>
        <end position="44"/>
    </location>
</feature>
<organism evidence="2 3">
    <name type="scientific">Streptomyces clavuligerus</name>
    <dbReference type="NCBI Taxonomy" id="1901"/>
    <lineage>
        <taxon>Bacteria</taxon>
        <taxon>Bacillati</taxon>
        <taxon>Actinomycetota</taxon>
        <taxon>Actinomycetes</taxon>
        <taxon>Kitasatosporales</taxon>
        <taxon>Streptomycetaceae</taxon>
        <taxon>Streptomyces</taxon>
    </lineage>
</organism>
<dbReference type="SUPFAM" id="SSF56601">
    <property type="entry name" value="beta-lactamase/transpeptidase-like"/>
    <property type="match status" value="1"/>
</dbReference>
<proteinExistence type="predicted"/>
<name>B5GW25_STRCL</name>
<evidence type="ECO:0000313" key="2">
    <source>
        <dbReference type="EMBL" id="EFG03576.2"/>
    </source>
</evidence>
<dbReference type="PANTHER" id="PTHR43283:SF3">
    <property type="entry name" value="BETA-LACTAMASE FAMILY PROTEIN (AFU_ORTHOLOGUE AFUA_5G07500)"/>
    <property type="match status" value="1"/>
</dbReference>
<protein>
    <submittedName>
        <fullName evidence="2">Putative beta-lactamase</fullName>
    </submittedName>
</protein>